<dbReference type="SUPFAM" id="SSF52172">
    <property type="entry name" value="CheY-like"/>
    <property type="match status" value="1"/>
</dbReference>
<comment type="caution">
    <text evidence="3">The sequence shown here is derived from an EMBL/GenBank/DDBJ whole genome shotgun (WGS) entry which is preliminary data.</text>
</comment>
<dbReference type="Pfam" id="PF00072">
    <property type="entry name" value="Response_reg"/>
    <property type="match status" value="1"/>
</dbReference>
<dbReference type="PANTHER" id="PTHR44520:SF2">
    <property type="entry name" value="RESPONSE REGULATOR RCP1"/>
    <property type="match status" value="1"/>
</dbReference>
<protein>
    <submittedName>
        <fullName evidence="3">Response regulator</fullName>
    </submittedName>
</protein>
<keyword evidence="1" id="KW-0597">Phosphoprotein</keyword>
<gene>
    <name evidence="3" type="ORF">EFY79_07440</name>
</gene>
<evidence type="ECO:0000313" key="3">
    <source>
        <dbReference type="EMBL" id="RNI38049.1"/>
    </source>
</evidence>
<dbReference type="SMART" id="SM00448">
    <property type="entry name" value="REC"/>
    <property type="match status" value="1"/>
</dbReference>
<dbReference type="InterPro" id="IPR011006">
    <property type="entry name" value="CheY-like_superfamily"/>
</dbReference>
<evidence type="ECO:0000313" key="4">
    <source>
        <dbReference type="Proteomes" id="UP000267223"/>
    </source>
</evidence>
<keyword evidence="4" id="KW-1185">Reference proteome</keyword>
<dbReference type="EMBL" id="RJJR01000004">
    <property type="protein sequence ID" value="RNI38049.1"/>
    <property type="molecule type" value="Genomic_DNA"/>
</dbReference>
<evidence type="ECO:0000259" key="2">
    <source>
        <dbReference type="PROSITE" id="PS50110"/>
    </source>
</evidence>
<dbReference type="PROSITE" id="PS50110">
    <property type="entry name" value="RESPONSE_REGULATORY"/>
    <property type="match status" value="1"/>
</dbReference>
<dbReference type="InterPro" id="IPR052893">
    <property type="entry name" value="TCS_response_regulator"/>
</dbReference>
<dbReference type="CDD" id="cd17557">
    <property type="entry name" value="REC_Rcp-like"/>
    <property type="match status" value="1"/>
</dbReference>
<dbReference type="OrthoDB" id="7631574at2"/>
<organism evidence="3 4">
    <name type="scientific">Hanamia caeni</name>
    <dbReference type="NCBI Taxonomy" id="2294116"/>
    <lineage>
        <taxon>Bacteria</taxon>
        <taxon>Pseudomonadati</taxon>
        <taxon>Bacteroidota</taxon>
        <taxon>Chitinophagia</taxon>
        <taxon>Chitinophagales</taxon>
        <taxon>Chitinophagaceae</taxon>
        <taxon>Hanamia</taxon>
    </lineage>
</organism>
<name>A0A3M9NJT4_9BACT</name>
<feature type="modified residue" description="4-aspartylphosphate" evidence="1">
    <location>
        <position position="63"/>
    </location>
</feature>
<evidence type="ECO:0000256" key="1">
    <source>
        <dbReference type="PROSITE-ProRule" id="PRU00169"/>
    </source>
</evidence>
<dbReference type="Gene3D" id="3.40.50.2300">
    <property type="match status" value="1"/>
</dbReference>
<dbReference type="InterPro" id="IPR001789">
    <property type="entry name" value="Sig_transdc_resp-reg_receiver"/>
</dbReference>
<feature type="domain" description="Response regulatory" evidence="2">
    <location>
        <begin position="5"/>
        <end position="130"/>
    </location>
</feature>
<dbReference type="AlphaFoldDB" id="A0A3M9NJT4"/>
<dbReference type="PANTHER" id="PTHR44520">
    <property type="entry name" value="RESPONSE REGULATOR RCP1-RELATED"/>
    <property type="match status" value="1"/>
</dbReference>
<sequence length="151" mass="17374">MERMHILLVEDNEGDVILTSEAFESAKLASDLSVVRDGESAIDFLLKRHQYLHVKVPDLILLDLNLPRKNGFEVLQFLKADTNLKHIPVIVLSTSSSMNDVNKCYENYANCYITKPMDIESFFSIVSKIENFWLSTVTLPKKNRIENDQRQ</sequence>
<reference evidence="3 4" key="1">
    <citation type="submission" date="2018-11" db="EMBL/GenBank/DDBJ databases">
        <title>Draft genome sequence of Ferruginibacter sp. BO-59.</title>
        <authorList>
            <person name="Im W.T."/>
        </authorList>
    </citation>
    <scope>NUCLEOTIDE SEQUENCE [LARGE SCALE GENOMIC DNA]</scope>
    <source>
        <strain evidence="3 4">BO-59</strain>
    </source>
</reference>
<dbReference type="Proteomes" id="UP000267223">
    <property type="component" value="Unassembled WGS sequence"/>
</dbReference>
<accession>A0A3M9NJT4</accession>
<dbReference type="GO" id="GO:0000160">
    <property type="term" value="P:phosphorelay signal transduction system"/>
    <property type="evidence" value="ECO:0007669"/>
    <property type="project" value="InterPro"/>
</dbReference>
<proteinExistence type="predicted"/>